<evidence type="ECO:0000259" key="7">
    <source>
        <dbReference type="SMART" id="SM00849"/>
    </source>
</evidence>
<dbReference type="InterPro" id="IPR036866">
    <property type="entry name" value="RibonucZ/Hydroxyglut_hydro"/>
</dbReference>
<keyword evidence="3" id="KW-0227">DNA damage</keyword>
<dbReference type="GO" id="GO:0035312">
    <property type="term" value="F:5'-3' DNA exonuclease activity"/>
    <property type="evidence" value="ECO:0007669"/>
    <property type="project" value="TreeGrafter"/>
</dbReference>
<dbReference type="GO" id="GO:0003684">
    <property type="term" value="F:damaged DNA binding"/>
    <property type="evidence" value="ECO:0007669"/>
    <property type="project" value="TreeGrafter"/>
</dbReference>
<feature type="compositionally biased region" description="Basic and acidic residues" evidence="6">
    <location>
        <begin position="852"/>
        <end position="868"/>
    </location>
</feature>
<name>A0AAW1RUU8_9CHLO</name>
<comment type="similarity">
    <text evidence="2">Belongs to the DNA repair metallo-beta-lactamase (DRMBL) family.</text>
</comment>
<dbReference type="Pfam" id="PF07522">
    <property type="entry name" value="DRMBL"/>
    <property type="match status" value="1"/>
</dbReference>
<evidence type="ECO:0000256" key="6">
    <source>
        <dbReference type="SAM" id="MobiDB-lite"/>
    </source>
</evidence>
<dbReference type="Gene3D" id="3.40.50.12650">
    <property type="match status" value="1"/>
</dbReference>
<dbReference type="PANTHER" id="PTHR23240">
    <property type="entry name" value="DNA CROSS-LINK REPAIR PROTEIN PSO2/SNM1-RELATED"/>
    <property type="match status" value="1"/>
</dbReference>
<comment type="subcellular location">
    <subcellularLocation>
        <location evidence="1">Nucleus</location>
    </subcellularLocation>
</comment>
<feature type="compositionally biased region" description="Low complexity" evidence="6">
    <location>
        <begin position="476"/>
        <end position="486"/>
    </location>
</feature>
<dbReference type="PANTHER" id="PTHR23240:SF35">
    <property type="entry name" value="DNA REPAIR METALLO-BETA-LACTAMASE FAMILY PROTEIN-RELATED"/>
    <property type="match status" value="1"/>
</dbReference>
<evidence type="ECO:0000313" key="9">
    <source>
        <dbReference type="Proteomes" id="UP001438707"/>
    </source>
</evidence>
<dbReference type="GO" id="GO:0036297">
    <property type="term" value="P:interstrand cross-link repair"/>
    <property type="evidence" value="ECO:0007669"/>
    <property type="project" value="TreeGrafter"/>
</dbReference>
<evidence type="ECO:0000256" key="3">
    <source>
        <dbReference type="ARBA" id="ARBA00022763"/>
    </source>
</evidence>
<organism evidence="8 9">
    <name type="scientific">Apatococcus lobatus</name>
    <dbReference type="NCBI Taxonomy" id="904363"/>
    <lineage>
        <taxon>Eukaryota</taxon>
        <taxon>Viridiplantae</taxon>
        <taxon>Chlorophyta</taxon>
        <taxon>core chlorophytes</taxon>
        <taxon>Trebouxiophyceae</taxon>
        <taxon>Chlorellales</taxon>
        <taxon>Chlorellaceae</taxon>
        <taxon>Apatococcus</taxon>
    </lineage>
</organism>
<keyword evidence="4" id="KW-0234">DNA repair</keyword>
<evidence type="ECO:0000256" key="2">
    <source>
        <dbReference type="ARBA" id="ARBA00010304"/>
    </source>
</evidence>
<evidence type="ECO:0000313" key="8">
    <source>
        <dbReference type="EMBL" id="KAK9837900.1"/>
    </source>
</evidence>
<dbReference type="SUPFAM" id="SSF56281">
    <property type="entry name" value="Metallo-hydrolase/oxidoreductase"/>
    <property type="match status" value="1"/>
</dbReference>
<dbReference type="CDD" id="cd16273">
    <property type="entry name" value="SNM1A-1C-like_MBL-fold"/>
    <property type="match status" value="1"/>
</dbReference>
<feature type="domain" description="Metallo-beta-lactamase" evidence="7">
    <location>
        <begin position="1"/>
        <end position="156"/>
    </location>
</feature>
<gene>
    <name evidence="8" type="ORF">WJX74_007464</name>
</gene>
<dbReference type="InterPro" id="IPR001279">
    <property type="entry name" value="Metallo-B-lactamas"/>
</dbReference>
<dbReference type="Proteomes" id="UP001438707">
    <property type="component" value="Unassembled WGS sequence"/>
</dbReference>
<feature type="compositionally biased region" description="Polar residues" evidence="6">
    <location>
        <begin position="368"/>
        <end position="384"/>
    </location>
</feature>
<keyword evidence="9" id="KW-1185">Reference proteome</keyword>
<dbReference type="EMBL" id="JALJOS010000006">
    <property type="protein sequence ID" value="KAK9837900.1"/>
    <property type="molecule type" value="Genomic_DNA"/>
</dbReference>
<evidence type="ECO:0000256" key="1">
    <source>
        <dbReference type="ARBA" id="ARBA00004123"/>
    </source>
</evidence>
<accession>A0AAW1RUU8</accession>
<feature type="region of interest" description="Disordered" evidence="6">
    <location>
        <begin position="368"/>
        <end position="394"/>
    </location>
</feature>
<feature type="compositionally biased region" description="Low complexity" evidence="6">
    <location>
        <begin position="536"/>
        <end position="555"/>
    </location>
</feature>
<comment type="caution">
    <text evidence="8">The sequence shown here is derived from an EMBL/GenBank/DDBJ whole genome shotgun (WGS) entry which is preliminary data.</text>
</comment>
<protein>
    <recommendedName>
        <fullName evidence="7">Metallo-beta-lactamase domain-containing protein</fullName>
    </recommendedName>
</protein>
<reference evidence="8 9" key="1">
    <citation type="journal article" date="2024" name="Nat. Commun.">
        <title>Phylogenomics reveals the evolutionary origins of lichenization in chlorophyte algae.</title>
        <authorList>
            <person name="Puginier C."/>
            <person name="Libourel C."/>
            <person name="Otte J."/>
            <person name="Skaloud P."/>
            <person name="Haon M."/>
            <person name="Grisel S."/>
            <person name="Petersen M."/>
            <person name="Berrin J.G."/>
            <person name="Delaux P.M."/>
            <person name="Dal Grande F."/>
            <person name="Keller J."/>
        </authorList>
    </citation>
    <scope>NUCLEOTIDE SEQUENCE [LARGE SCALE GENOMIC DNA]</scope>
    <source>
        <strain evidence="8 9">SAG 2145</strain>
    </source>
</reference>
<feature type="region of interest" description="Disordered" evidence="6">
    <location>
        <begin position="688"/>
        <end position="752"/>
    </location>
</feature>
<feature type="region of interest" description="Disordered" evidence="6">
    <location>
        <begin position="435"/>
        <end position="579"/>
    </location>
</feature>
<feature type="region of interest" description="Disordered" evidence="6">
    <location>
        <begin position="791"/>
        <end position="879"/>
    </location>
</feature>
<feature type="compositionally biased region" description="Polar residues" evidence="6">
    <location>
        <begin position="714"/>
        <end position="727"/>
    </location>
</feature>
<dbReference type="SMART" id="SM00849">
    <property type="entry name" value="Lactamase_B"/>
    <property type="match status" value="1"/>
</dbReference>
<proteinExistence type="inferred from homology"/>
<feature type="compositionally biased region" description="Polar residues" evidence="6">
    <location>
        <begin position="439"/>
        <end position="449"/>
    </location>
</feature>
<feature type="compositionally biased region" description="Basic and acidic residues" evidence="6">
    <location>
        <begin position="824"/>
        <end position="837"/>
    </location>
</feature>
<dbReference type="AlphaFoldDB" id="A0AAW1RUU8"/>
<dbReference type="GO" id="GO:0006303">
    <property type="term" value="P:double-strand break repair via nonhomologous end joining"/>
    <property type="evidence" value="ECO:0007669"/>
    <property type="project" value="TreeGrafter"/>
</dbReference>
<evidence type="ECO:0000256" key="5">
    <source>
        <dbReference type="ARBA" id="ARBA00023242"/>
    </source>
</evidence>
<evidence type="ECO:0000256" key="4">
    <source>
        <dbReference type="ARBA" id="ARBA00023204"/>
    </source>
</evidence>
<keyword evidence="5" id="KW-0539">Nucleus</keyword>
<dbReference type="GO" id="GO:0005634">
    <property type="term" value="C:nucleus"/>
    <property type="evidence" value="ECO:0007669"/>
    <property type="project" value="UniProtKB-SubCell"/>
</dbReference>
<dbReference type="InterPro" id="IPR011084">
    <property type="entry name" value="DRMBL"/>
</dbReference>
<sequence>MASQVEQIKWIQGTRFMVDGFRFQNSRCQNYFLTHFHSDHTTGLSRNFTAGLIYCSPVTAVLLKKDMGMPPEHIMPLPLDSPISIDGVTVTPIDANHCPGAVMFLFHVPARHGSPAQLILHTGDLRWHSGMADHPAIRGRPLDVLYLDTTYCLPKHVHPHQDVAIAQIIDIMRKSIKEEPRTLFVVGAYHIGKERAFLGVAKALQWPVWVNPAKLRVLGMLGLPPSDLELLTTKEADARIHVVFMGQGLMPEALEKRMNASGDWARVVAFRPTGWSYRKNGLETRRQGPVTIYGVPYSEHSSFPELRECVKLLRPRRLVPTVNAGNPTASRRVADRFADLMDLSGDRSRLDMYFAGLQQRAARNVQLQCSPGSISSQSVSTDGTHPSPHLPTSPLDPGHYCFIVKAESTPPLEPDDGCCGDGTAMMAKAESSPAGLNVGCQTPEPQQSARPYFEQQGKAGSASPTARGNLLHSQHAGAAHAPAVSARPERCTAAGSKSQAAPLTCEEAFSRKSVPPHRLHENNRKCSTPPEAHGPALGSATAAMQAAAASSAAEAPLPVMQPDQGRPAGSGQAHLDPQPEMSAETIKPIVESKSFPRAAGLQCSDPASRCMMSHQPGTRTGTGADFTLQRADKEHPTDCEPRLIGSSLPDACRQSSQASPARYLLLDHAQDGCKSSSLAHTTCQQLPDNQHSSWLPGDGSPRSCAAKRRRLTSPDMSTCDSAGPSSSEPHEPGAGAAHVRPDSKWHCRSSMASEQAQDRPCFHGLFPPDAAAGSSGSAEMGLVAAPAAVREPAEGGRQPGHQQPDPVEPSTETALGHCLPKSRQLHEAVDTTSHQEWRGASATSTCASAHPASHDGRVPRRRSGKDENAGPAYCSAADPSHASSDALAAAPFKPSLCKLELSVEGVSMSTADMAGGTGSQSATDAGSEFVDLTLIDPGKQARLLAAIQREAASAGSFGAAGRASLSHCRQSGLMKQAKMQAFFRFK</sequence>
<dbReference type="Gene3D" id="3.60.15.10">
    <property type="entry name" value="Ribonuclease Z/Hydroxyacylglutathione hydrolase-like"/>
    <property type="match status" value="1"/>
</dbReference>